<dbReference type="InterPro" id="IPR037488">
    <property type="entry name" value="At2g33490-like"/>
</dbReference>
<dbReference type="Gene3D" id="1.20.1270.60">
    <property type="entry name" value="Arfaptin homology (AH) domain/BAR domain"/>
    <property type="match status" value="1"/>
</dbReference>
<accession>A0A6J0K4E1</accession>
<feature type="region of interest" description="Disordered" evidence="1">
    <location>
        <begin position="523"/>
        <end position="543"/>
    </location>
</feature>
<dbReference type="GeneID" id="108814294"/>
<feature type="region of interest" description="Disordered" evidence="1">
    <location>
        <begin position="365"/>
        <end position="456"/>
    </location>
</feature>
<sequence length="543" mass="60466">MMKASLGRLRRFALPKVDAVNIEELLPTAQIDGLARASKDMQEMRESYDRLLSVAAATANSAYEFSESLGEMGSCLEQISPHNDEQSGRILLKLGQVQFELQKLVDTYRSQIFKTITRPSESLLNDLRTVEDMKQQCEEKRDVFKNMVKDKVHLKGSKGERLIRRQLETTRDELQDEATLCIFRLKSLKEGQARSLLTQAARHHTAQMHLFLSGLKSLEAVEQQVKVAAERQHIDYELSDNENEMDCSEDDDDDDRHVNRDGELSFDYITSEQRVEALPTPQGALNVNADHREENPRRSSHSAPLFPQKKSDLSTNAYVLPTPVDSKSSSIFTQANHSAHLWHSSPLEPIKTAHKDAETNLYSRLPRPTEAAPRHAFSGPVKPSSTRLPVPVQAHSTSPRMLSPAASPPLASSPRITELHELPRPPGQFAPPRRSKSPVLTGHSAPVTAWSQERSNVSVSKNIVASPLPVPPLVVPRSYSIPSRNQSEQQPSLPETNQNRVVSPPPLPLTPASLMNLRSLSRSRVGEAAQSGQIRRGVQVIGR</sequence>
<dbReference type="PANTHER" id="PTHR34119">
    <property type="entry name" value="HYDROXYPROLINE-RICH GLYCOPROTEIN-LIKE"/>
    <property type="match status" value="1"/>
</dbReference>
<feature type="compositionally biased region" description="Acidic residues" evidence="1">
    <location>
        <begin position="237"/>
        <end position="254"/>
    </location>
</feature>
<evidence type="ECO:0000313" key="2">
    <source>
        <dbReference type="Proteomes" id="UP000504610"/>
    </source>
</evidence>
<dbReference type="AlphaFoldDB" id="A0A6J0K4E1"/>
<dbReference type="InterPro" id="IPR027267">
    <property type="entry name" value="AH/BAR_dom_sf"/>
</dbReference>
<feature type="region of interest" description="Disordered" evidence="1">
    <location>
        <begin position="236"/>
        <end position="260"/>
    </location>
</feature>
<proteinExistence type="predicted"/>
<feature type="compositionally biased region" description="Polar residues" evidence="1">
    <location>
        <begin position="480"/>
        <end position="501"/>
    </location>
</feature>
<dbReference type="CDD" id="cd07307">
    <property type="entry name" value="BAR"/>
    <property type="match status" value="1"/>
</dbReference>
<protein>
    <submittedName>
        <fullName evidence="3">Uncharacterized protein At2g33490</fullName>
    </submittedName>
</protein>
<evidence type="ECO:0000256" key="1">
    <source>
        <dbReference type="SAM" id="MobiDB-lite"/>
    </source>
</evidence>
<dbReference type="PANTHER" id="PTHR34119:SF19">
    <property type="entry name" value="HYDROXYPROLINE-RICH GLYCOPROTEIN FAMILY PROTEIN"/>
    <property type="match status" value="1"/>
</dbReference>
<reference evidence="3" key="2">
    <citation type="submission" date="2025-08" db="UniProtKB">
        <authorList>
            <consortium name="RefSeq"/>
        </authorList>
    </citation>
    <scope>IDENTIFICATION</scope>
    <source>
        <tissue evidence="3">Leaf</tissue>
    </source>
</reference>
<feature type="region of interest" description="Disordered" evidence="1">
    <location>
        <begin position="479"/>
        <end position="510"/>
    </location>
</feature>
<dbReference type="KEGG" id="rsz:108814294"/>
<dbReference type="Proteomes" id="UP000504610">
    <property type="component" value="Chromosome 7"/>
</dbReference>
<dbReference type="OrthoDB" id="1925034at2759"/>
<name>A0A6J0K4E1_RAPSA</name>
<evidence type="ECO:0000313" key="3">
    <source>
        <dbReference type="RefSeq" id="XP_018442336.2"/>
    </source>
</evidence>
<gene>
    <name evidence="3" type="primary">LOC108814294</name>
</gene>
<organism evidence="2 3">
    <name type="scientific">Raphanus sativus</name>
    <name type="common">Radish</name>
    <name type="synonym">Raphanus raphanistrum var. sativus</name>
    <dbReference type="NCBI Taxonomy" id="3726"/>
    <lineage>
        <taxon>Eukaryota</taxon>
        <taxon>Viridiplantae</taxon>
        <taxon>Streptophyta</taxon>
        <taxon>Embryophyta</taxon>
        <taxon>Tracheophyta</taxon>
        <taxon>Spermatophyta</taxon>
        <taxon>Magnoliopsida</taxon>
        <taxon>eudicotyledons</taxon>
        <taxon>Gunneridae</taxon>
        <taxon>Pentapetalae</taxon>
        <taxon>rosids</taxon>
        <taxon>malvids</taxon>
        <taxon>Brassicales</taxon>
        <taxon>Brassicaceae</taxon>
        <taxon>Brassiceae</taxon>
        <taxon>Raphanus</taxon>
    </lineage>
</organism>
<feature type="compositionally biased region" description="Low complexity" evidence="1">
    <location>
        <begin position="398"/>
        <end position="415"/>
    </location>
</feature>
<reference evidence="2" key="1">
    <citation type="journal article" date="2019" name="Database">
        <title>The radish genome database (RadishGD): an integrated information resource for radish genomics.</title>
        <authorList>
            <person name="Yu H.J."/>
            <person name="Baek S."/>
            <person name="Lee Y.J."/>
            <person name="Cho A."/>
            <person name="Mun J.H."/>
        </authorList>
    </citation>
    <scope>NUCLEOTIDE SEQUENCE [LARGE SCALE GENOMIC DNA]</scope>
    <source>
        <strain evidence="2">cv. WK10039</strain>
    </source>
</reference>
<dbReference type="RefSeq" id="XP_018442336.2">
    <property type="nucleotide sequence ID" value="XM_018586834.2"/>
</dbReference>
<keyword evidence="2" id="KW-1185">Reference proteome</keyword>
<dbReference type="SUPFAM" id="SSF103657">
    <property type="entry name" value="BAR/IMD domain-like"/>
    <property type="match status" value="1"/>
</dbReference>